<keyword evidence="3" id="KW-1185">Reference proteome</keyword>
<feature type="chain" id="PRO_5012461569" evidence="1">
    <location>
        <begin position="24"/>
        <end position="184"/>
    </location>
</feature>
<dbReference type="RefSeq" id="WP_084577113.1">
    <property type="nucleotide sequence ID" value="NZ_CP155572.1"/>
</dbReference>
<dbReference type="AlphaFoldDB" id="A0A1W2DKQ6"/>
<gene>
    <name evidence="2" type="ORF">SAMN04488500_11661</name>
</gene>
<evidence type="ECO:0000256" key="1">
    <source>
        <dbReference type="SAM" id="SignalP"/>
    </source>
</evidence>
<keyword evidence="1" id="KW-0732">Signal</keyword>
<dbReference type="OrthoDB" id="1680329at2"/>
<sequence>MKKLTFLMVITFVLVMFSGSALAWSDRSEGHPDQYNGELGFRDHPSWFGSRNHSEGNPFFRFGKLNGKPGLYVWHDRNDELHLRASNNTGRQHVFSGVIQTDGRFYNIEEKQLENGDYVKLDRERNTIRFRFTGRGMDGIDFKVQGGDTVDFDLYKDGREMPTNEICIGKKSWHPWHNNFYLER</sequence>
<evidence type="ECO:0000313" key="2">
    <source>
        <dbReference type="EMBL" id="SMC97608.1"/>
    </source>
</evidence>
<feature type="signal peptide" evidence="1">
    <location>
        <begin position="1"/>
        <end position="23"/>
    </location>
</feature>
<accession>A0A1W2DKQ6</accession>
<reference evidence="2 3" key="1">
    <citation type="submission" date="2017-04" db="EMBL/GenBank/DDBJ databases">
        <authorList>
            <person name="Afonso C.L."/>
            <person name="Miller P.J."/>
            <person name="Scott M.A."/>
            <person name="Spackman E."/>
            <person name="Goraichik I."/>
            <person name="Dimitrov K.M."/>
            <person name="Suarez D.L."/>
            <person name="Swayne D.E."/>
        </authorList>
    </citation>
    <scope>NUCLEOTIDE SEQUENCE [LARGE SCALE GENOMIC DNA]</scope>
    <source>
        <strain evidence="2 3">DSM 5090</strain>
    </source>
</reference>
<protein>
    <submittedName>
        <fullName evidence="2">Uncharacterized protein</fullName>
    </submittedName>
</protein>
<proteinExistence type="predicted"/>
<dbReference type="STRING" id="112901.SAMN04488500_11661"/>
<evidence type="ECO:0000313" key="3">
    <source>
        <dbReference type="Proteomes" id="UP000192738"/>
    </source>
</evidence>
<organism evidence="2 3">
    <name type="scientific">Sporomusa malonica</name>
    <dbReference type="NCBI Taxonomy" id="112901"/>
    <lineage>
        <taxon>Bacteria</taxon>
        <taxon>Bacillati</taxon>
        <taxon>Bacillota</taxon>
        <taxon>Negativicutes</taxon>
        <taxon>Selenomonadales</taxon>
        <taxon>Sporomusaceae</taxon>
        <taxon>Sporomusa</taxon>
    </lineage>
</organism>
<dbReference type="Proteomes" id="UP000192738">
    <property type="component" value="Unassembled WGS sequence"/>
</dbReference>
<name>A0A1W2DKQ6_9FIRM</name>
<dbReference type="EMBL" id="FWXI01000016">
    <property type="protein sequence ID" value="SMC97608.1"/>
    <property type="molecule type" value="Genomic_DNA"/>
</dbReference>